<evidence type="ECO:0000313" key="12">
    <source>
        <dbReference type="Proteomes" id="UP001595756"/>
    </source>
</evidence>
<evidence type="ECO:0000256" key="2">
    <source>
        <dbReference type="ARBA" id="ARBA00022448"/>
    </source>
</evidence>
<feature type="transmembrane region" description="Helical" evidence="9">
    <location>
        <begin position="95"/>
        <end position="116"/>
    </location>
</feature>
<feature type="transmembrane region" description="Helical" evidence="9">
    <location>
        <begin position="61"/>
        <end position="83"/>
    </location>
</feature>
<evidence type="ECO:0000256" key="3">
    <source>
        <dbReference type="ARBA" id="ARBA00022475"/>
    </source>
</evidence>
<evidence type="ECO:0000256" key="4">
    <source>
        <dbReference type="ARBA" id="ARBA00022519"/>
    </source>
</evidence>
<comment type="caution">
    <text evidence="11">The sequence shown here is derived from an EMBL/GenBank/DDBJ whole genome shotgun (WGS) entry which is preliminary data.</text>
</comment>
<keyword evidence="12" id="KW-1185">Reference proteome</keyword>
<evidence type="ECO:0000256" key="7">
    <source>
        <dbReference type="ARBA" id="ARBA00023136"/>
    </source>
</evidence>
<name>A0ABV8S3L6_9BURK</name>
<accession>A0ABV8S3L6</accession>
<keyword evidence="2 9" id="KW-0813">Transport</keyword>
<protein>
    <recommendedName>
        <fullName evidence="9">TRAP transporter small permease protein</fullName>
    </recommendedName>
</protein>
<keyword evidence="7 9" id="KW-0472">Membrane</keyword>
<comment type="subunit">
    <text evidence="9">The complex comprises the extracytoplasmic solute receptor protein and the two transmembrane proteins.</text>
</comment>
<dbReference type="InterPro" id="IPR055348">
    <property type="entry name" value="DctQ"/>
</dbReference>
<proteinExistence type="inferred from homology"/>
<feature type="domain" description="Tripartite ATP-independent periplasmic transporters DctQ component" evidence="10">
    <location>
        <begin position="34"/>
        <end position="157"/>
    </location>
</feature>
<comment type="function">
    <text evidence="9">Part of the tripartite ATP-independent periplasmic (TRAP) transport system.</text>
</comment>
<keyword evidence="6 9" id="KW-1133">Transmembrane helix</keyword>
<evidence type="ECO:0000256" key="1">
    <source>
        <dbReference type="ARBA" id="ARBA00004429"/>
    </source>
</evidence>
<feature type="transmembrane region" description="Helical" evidence="9">
    <location>
        <begin position="136"/>
        <end position="158"/>
    </location>
</feature>
<keyword evidence="5 9" id="KW-0812">Transmembrane</keyword>
<dbReference type="PANTHER" id="PTHR35011">
    <property type="entry name" value="2,3-DIKETO-L-GULONATE TRAP TRANSPORTER SMALL PERMEASE PROTEIN YIAM"/>
    <property type="match status" value="1"/>
</dbReference>
<reference evidence="12" key="1">
    <citation type="journal article" date="2019" name="Int. J. Syst. Evol. Microbiol.">
        <title>The Global Catalogue of Microorganisms (GCM) 10K type strain sequencing project: providing services to taxonomists for standard genome sequencing and annotation.</title>
        <authorList>
            <consortium name="The Broad Institute Genomics Platform"/>
            <consortium name="The Broad Institute Genome Sequencing Center for Infectious Disease"/>
            <person name="Wu L."/>
            <person name="Ma J."/>
        </authorList>
    </citation>
    <scope>NUCLEOTIDE SEQUENCE [LARGE SCALE GENOMIC DNA]</scope>
    <source>
        <strain evidence="12">CGMCC 1.19029</strain>
    </source>
</reference>
<organism evidence="11 12">
    <name type="scientific">Castellaniella hirudinis</name>
    <dbReference type="NCBI Taxonomy" id="1144617"/>
    <lineage>
        <taxon>Bacteria</taxon>
        <taxon>Pseudomonadati</taxon>
        <taxon>Pseudomonadota</taxon>
        <taxon>Betaproteobacteria</taxon>
        <taxon>Burkholderiales</taxon>
        <taxon>Alcaligenaceae</taxon>
        <taxon>Castellaniella</taxon>
    </lineage>
</organism>
<evidence type="ECO:0000259" key="10">
    <source>
        <dbReference type="Pfam" id="PF04290"/>
    </source>
</evidence>
<dbReference type="EMBL" id="JBHSDY010000011">
    <property type="protein sequence ID" value="MFC4299752.1"/>
    <property type="molecule type" value="Genomic_DNA"/>
</dbReference>
<gene>
    <name evidence="11" type="ORF">ACFO0J_17040</name>
</gene>
<dbReference type="RefSeq" id="WP_376814287.1">
    <property type="nucleotide sequence ID" value="NZ_JBHSDY010000011.1"/>
</dbReference>
<sequence length="170" mass="18323">MNARTWSRCFLGIENTLTRTAVGLATAGLGFAALCGLYQVVARFVLQRSAEWSEPLIQVTLIWMAYLGIAGALRSGTLISVDWLLSLSKGRMRRVVQGVILVCVLALLGFIAWYGVALAMRVRFQTIAGLGISTSWAYAALPVGAIVSMLSTIAHAIAPRADIDHQTQNT</sequence>
<keyword evidence="4 9" id="KW-0997">Cell inner membrane</keyword>
<dbReference type="PANTHER" id="PTHR35011:SF11">
    <property type="entry name" value="TRAP TRANSPORTER SMALL PERMEASE PROTEIN"/>
    <property type="match status" value="1"/>
</dbReference>
<dbReference type="InterPro" id="IPR007387">
    <property type="entry name" value="TRAP_DctQ"/>
</dbReference>
<evidence type="ECO:0000256" key="8">
    <source>
        <dbReference type="ARBA" id="ARBA00038436"/>
    </source>
</evidence>
<evidence type="ECO:0000313" key="11">
    <source>
        <dbReference type="EMBL" id="MFC4299752.1"/>
    </source>
</evidence>
<comment type="subcellular location">
    <subcellularLocation>
        <location evidence="1 9">Cell inner membrane</location>
        <topology evidence="1 9">Multi-pass membrane protein</topology>
    </subcellularLocation>
</comment>
<evidence type="ECO:0000256" key="6">
    <source>
        <dbReference type="ARBA" id="ARBA00022989"/>
    </source>
</evidence>
<keyword evidence="3" id="KW-1003">Cell membrane</keyword>
<dbReference type="Pfam" id="PF04290">
    <property type="entry name" value="DctQ"/>
    <property type="match status" value="1"/>
</dbReference>
<evidence type="ECO:0000256" key="9">
    <source>
        <dbReference type="RuleBase" id="RU369079"/>
    </source>
</evidence>
<dbReference type="Proteomes" id="UP001595756">
    <property type="component" value="Unassembled WGS sequence"/>
</dbReference>
<evidence type="ECO:0000256" key="5">
    <source>
        <dbReference type="ARBA" id="ARBA00022692"/>
    </source>
</evidence>
<comment type="similarity">
    <text evidence="8 9">Belongs to the TRAP transporter small permease family.</text>
</comment>
<feature type="transmembrane region" description="Helical" evidence="9">
    <location>
        <begin position="21"/>
        <end position="41"/>
    </location>
</feature>